<name>A0A5C6UMX8_9SPHN</name>
<organism evidence="1 2">
    <name type="scientific">Flavisphingopyxis soli</name>
    <dbReference type="NCBI Taxonomy" id="2601267"/>
    <lineage>
        <taxon>Bacteria</taxon>
        <taxon>Pseudomonadati</taxon>
        <taxon>Pseudomonadota</taxon>
        <taxon>Alphaproteobacteria</taxon>
        <taxon>Sphingomonadales</taxon>
        <taxon>Sphingopyxidaceae</taxon>
        <taxon>Flavisphingopyxis</taxon>
    </lineage>
</organism>
<dbReference type="EMBL" id="VOPY01000001">
    <property type="protein sequence ID" value="TXC74397.1"/>
    <property type="molecule type" value="Genomic_DNA"/>
</dbReference>
<dbReference type="AlphaFoldDB" id="A0A5C6UMX8"/>
<dbReference type="OrthoDB" id="9791827at2"/>
<sequence length="289" mass="33105">MYLTYGWRHRRLPQLADPVRFTDLVQWRKLFDHDPRQPRLADKVAAKAYARRLLGEGWITPTLWHGDVLPERPEWTGPFVVKSRHGCNQTRFVRGGAEDWDDIRRAAAGWITTRYGYWLDEWLYREIPRGILVEPFIGDGGALPVDYKLYVFGGRVTHIQVHLDREHDHRWMLFTPDWRRRSAPSADTDPPRPRSLDAMIAAAETLGQGFDFVRTDFYEVGGRPLFGEMTFYPGSGLDPFDPDDLDLELGALWRAARDFAPPAPAPSPSAIWHGLLEGLTGDQAVTRSV</sequence>
<dbReference type="Pfam" id="PF14305">
    <property type="entry name" value="ATPgrasp_TupA"/>
    <property type="match status" value="1"/>
</dbReference>
<gene>
    <name evidence="1" type="ORF">FSZ31_01950</name>
</gene>
<dbReference type="InterPro" id="IPR029465">
    <property type="entry name" value="ATPgrasp_TupA"/>
</dbReference>
<comment type="caution">
    <text evidence="1">The sequence shown here is derived from an EMBL/GenBank/DDBJ whole genome shotgun (WGS) entry which is preliminary data.</text>
</comment>
<proteinExistence type="predicted"/>
<keyword evidence="2" id="KW-1185">Reference proteome</keyword>
<reference evidence="1 2" key="1">
    <citation type="submission" date="2019-08" db="EMBL/GenBank/DDBJ databases">
        <title>Sphingorhabdus soil sp. nov., isolated from arctic soil.</title>
        <authorList>
            <person name="Liu Y."/>
        </authorList>
    </citation>
    <scope>NUCLEOTIDE SEQUENCE [LARGE SCALE GENOMIC DNA]</scope>
    <source>
        <strain evidence="1 2">D-2Q-5-6</strain>
    </source>
</reference>
<evidence type="ECO:0008006" key="3">
    <source>
        <dbReference type="Google" id="ProtNLM"/>
    </source>
</evidence>
<dbReference type="SUPFAM" id="SSF56059">
    <property type="entry name" value="Glutathione synthetase ATP-binding domain-like"/>
    <property type="match status" value="1"/>
</dbReference>
<dbReference type="Proteomes" id="UP000321129">
    <property type="component" value="Unassembled WGS sequence"/>
</dbReference>
<protein>
    <recommendedName>
        <fullName evidence="3">Polysaccharide biosynthesis protein</fullName>
    </recommendedName>
</protein>
<accession>A0A5C6UMX8</accession>
<evidence type="ECO:0000313" key="1">
    <source>
        <dbReference type="EMBL" id="TXC74397.1"/>
    </source>
</evidence>
<evidence type="ECO:0000313" key="2">
    <source>
        <dbReference type="Proteomes" id="UP000321129"/>
    </source>
</evidence>